<evidence type="ECO:0000313" key="4">
    <source>
        <dbReference type="EnsemblFungi" id="CEF84041"/>
    </source>
</evidence>
<feature type="region of interest" description="Disordered" evidence="2">
    <location>
        <begin position="355"/>
        <end position="402"/>
    </location>
</feature>
<dbReference type="AlphaFoldDB" id="I1RR27"/>
<dbReference type="EMBL" id="HG970335">
    <property type="protein sequence ID" value="CEF84041.1"/>
    <property type="molecule type" value="Genomic_DNA"/>
</dbReference>
<accession>I1RR27</accession>
<evidence type="ECO:0000256" key="2">
    <source>
        <dbReference type="SAM" id="MobiDB-lite"/>
    </source>
</evidence>
<dbReference type="EnsemblFungi" id="CEF84041">
    <property type="protein sequence ID" value="CEF84041"/>
    <property type="gene ID" value="FGRRES_06534"/>
</dbReference>
<dbReference type="RefSeq" id="XP_011326145.1">
    <property type="nucleotide sequence ID" value="XM_011327843.1"/>
</dbReference>
<dbReference type="Proteomes" id="UP000070720">
    <property type="component" value="Chromosome 4"/>
</dbReference>
<reference evidence="4" key="4">
    <citation type="submission" date="2017-01" db="UniProtKB">
        <authorList>
            <consortium name="EnsemblFungi"/>
        </authorList>
    </citation>
    <scope>IDENTIFICATION</scope>
    <source>
        <strain evidence="4">PH-1 / ATCC MYA-4620 / FGSC 9075 / NRRL 31084</strain>
    </source>
</reference>
<name>I1RR27_GIBZE</name>
<keyword evidence="5" id="KW-1185">Reference proteome</keyword>
<evidence type="ECO:0000313" key="5">
    <source>
        <dbReference type="Proteomes" id="UP000070720"/>
    </source>
</evidence>
<dbReference type="OrthoDB" id="5314201at2759"/>
<keyword evidence="1" id="KW-0175">Coiled coil</keyword>
<organism evidence="3 5">
    <name type="scientific">Gibberella zeae (strain ATCC MYA-4620 / CBS 123657 / FGSC 9075 / NRRL 31084 / PH-1)</name>
    <name type="common">Wheat head blight fungus</name>
    <name type="synonym">Fusarium graminearum</name>
    <dbReference type="NCBI Taxonomy" id="229533"/>
    <lineage>
        <taxon>Eukaryota</taxon>
        <taxon>Fungi</taxon>
        <taxon>Dikarya</taxon>
        <taxon>Ascomycota</taxon>
        <taxon>Pezizomycotina</taxon>
        <taxon>Sordariomycetes</taxon>
        <taxon>Hypocreomycetidae</taxon>
        <taxon>Hypocreales</taxon>
        <taxon>Nectriaceae</taxon>
        <taxon>Fusarium</taxon>
    </lineage>
</organism>
<reference evidence="4 5" key="1">
    <citation type="journal article" date="2007" name="Science">
        <title>The Fusarium graminearum genome reveals a link between localized polymorphism and pathogen specialization.</title>
        <authorList>
            <person name="Cuomo C.A."/>
            <person name="Gueldener U."/>
            <person name="Xu J.-R."/>
            <person name="Trail F."/>
            <person name="Turgeon B.G."/>
            <person name="Di Pietro A."/>
            <person name="Walton J.D."/>
            <person name="Ma L.-J."/>
            <person name="Baker S.E."/>
            <person name="Rep M."/>
            <person name="Adam G."/>
            <person name="Antoniw J."/>
            <person name="Baldwin T."/>
            <person name="Calvo S.E."/>
            <person name="Chang Y.-L."/>
            <person name="DeCaprio D."/>
            <person name="Gale L.R."/>
            <person name="Gnerre S."/>
            <person name="Goswami R.S."/>
            <person name="Hammond-Kosack K."/>
            <person name="Harris L.J."/>
            <person name="Hilburn K."/>
            <person name="Kennell J.C."/>
            <person name="Kroken S."/>
            <person name="Magnuson J.K."/>
            <person name="Mannhaupt G."/>
            <person name="Mauceli E.W."/>
            <person name="Mewes H.-W."/>
            <person name="Mitterbauer R."/>
            <person name="Muehlbauer G."/>
            <person name="Muensterkoetter M."/>
            <person name="Nelson D."/>
            <person name="O'Donnell K."/>
            <person name="Ouellet T."/>
            <person name="Qi W."/>
            <person name="Quesneville H."/>
            <person name="Roncero M.I.G."/>
            <person name="Seong K.-Y."/>
            <person name="Tetko I.V."/>
            <person name="Urban M."/>
            <person name="Waalwijk C."/>
            <person name="Ward T.J."/>
            <person name="Yao J."/>
            <person name="Birren B.W."/>
            <person name="Kistler H.C."/>
        </authorList>
    </citation>
    <scope>NUCLEOTIDE SEQUENCE [LARGE SCALE GENOMIC DNA]</scope>
    <source>
        <strain evidence="5">ATCC MYA-4620 / CBS 123657 / FGSC 9075 / NRRL 31084 / PH-1</strain>
        <strain evidence="4">PH-1 / ATCC MYA-4620 / FGSC 9075 / NRRL 31084</strain>
    </source>
</reference>
<dbReference type="HOGENOM" id="CLU_027731_0_0_1"/>
<dbReference type="KEGG" id="fgr:FGSG_06534"/>
<proteinExistence type="predicted"/>
<dbReference type="InParanoid" id="I1RR27"/>
<sequence>MHLAPRDRAEALLLKAARAHGIPATKDDIRSALSDTTFVEWANLHLATDNLLTGDELALYTALDKSGQVDRLADLHDLGEVQAVNEDDIRAAIEELNRSTETITKQTETLRQQQDALARLVKKRDEAEIERKELEDERLRKTRYTLNKLVFEVDGEAQSLEYRVQDLEQIAKTSRSNVKRTVESVFQSDDKLLLSLQKLGWELDQQDPEEEKTIEKLREICMRLIKTTVETLRTRLDRIYLEAILAAERSGDVKAATQDDVKALEEELESLYSEILPVAQMSTEQQHLEPALKSTDAQSGQSLRRSAVAVTYVNECLDHLVDKVTLLTERVKTLQSHNAAASSIIATAKAESSASLSPEKKKSIRAAMPASPIRNPSPIRMRANTVGSHRGTNNKSSRRSSGILDEPAIEALLRDLALSLPDAEEASIQDQVSALNKAFRERSDKTTDVMRGAQEGFEMGVTSRLDDARLAIQLLRDSMLAESPFGKVKMLDPEFEESVVALERDLEGVKEKLDGVVDKKALAKSVKKDEFVQRWA</sequence>
<evidence type="ECO:0000313" key="3">
    <source>
        <dbReference type="EMBL" id="CEF84041.1"/>
    </source>
</evidence>
<accession>A0A098DQA2</accession>
<reference evidence="3 5" key="3">
    <citation type="journal article" date="2015" name="BMC Genomics">
        <title>The completed genome sequence of the pathogenic ascomycete fungus Fusarium graminearum.</title>
        <authorList>
            <person name="King R."/>
            <person name="Urban M."/>
            <person name="Hammond-Kosack M.C."/>
            <person name="Hassani-Pak K."/>
            <person name="Hammond-Kosack K.E."/>
        </authorList>
    </citation>
    <scope>NUCLEOTIDE SEQUENCE [LARGE SCALE GENOMIC DNA]</scope>
    <source>
        <strain evidence="5">ATCC MYA-4620 / CBS 123657 / FGSC 9075 / NRRL 31084 / PH-1</strain>
        <strain evidence="3">PH-1</strain>
    </source>
</reference>
<evidence type="ECO:0000256" key="1">
    <source>
        <dbReference type="SAM" id="Coils"/>
    </source>
</evidence>
<feature type="coiled-coil region" evidence="1">
    <location>
        <begin position="93"/>
        <end position="144"/>
    </location>
</feature>
<dbReference type="eggNOG" id="ENOG502SQZ7">
    <property type="taxonomic scope" value="Eukaryota"/>
</dbReference>
<protein>
    <submittedName>
        <fullName evidence="3">Chromosome 4, complete genome</fullName>
    </submittedName>
</protein>
<gene>
    <name evidence="4" type="primary">FG06534.1</name>
    <name evidence="3" type="ORF">FGRAMPH1_01T22525</name>
</gene>
<dbReference type="VEuPathDB" id="FungiDB:FGRAMPH1_01G22525"/>
<reference evidence="4 5" key="2">
    <citation type="journal article" date="2010" name="Nature">
        <title>Comparative genomics reveals mobile pathogenicity chromosomes in Fusarium.</title>
        <authorList>
            <person name="Ma L.J."/>
            <person name="van der Does H.C."/>
            <person name="Borkovich K.A."/>
            <person name="Coleman J.J."/>
            <person name="Daboussi M.J."/>
            <person name="Di Pietro A."/>
            <person name="Dufresne M."/>
            <person name="Freitag M."/>
            <person name="Grabherr M."/>
            <person name="Henrissat B."/>
            <person name="Houterman P.M."/>
            <person name="Kang S."/>
            <person name="Shim W.B."/>
            <person name="Woloshuk C."/>
            <person name="Xie X."/>
            <person name="Xu J.R."/>
            <person name="Antoniw J."/>
            <person name="Baker S.E."/>
            <person name="Bluhm B.H."/>
            <person name="Breakspear A."/>
            <person name="Brown D.W."/>
            <person name="Butchko R.A."/>
            <person name="Chapman S."/>
            <person name="Coulson R."/>
            <person name="Coutinho P.M."/>
            <person name="Danchin E.G."/>
            <person name="Diener A."/>
            <person name="Gale L.R."/>
            <person name="Gardiner D.M."/>
            <person name="Goff S."/>
            <person name="Hammond-Kosack K.E."/>
            <person name="Hilburn K."/>
            <person name="Hua-Van A."/>
            <person name="Jonkers W."/>
            <person name="Kazan K."/>
            <person name="Kodira C.D."/>
            <person name="Koehrsen M."/>
            <person name="Kumar L."/>
            <person name="Lee Y.H."/>
            <person name="Li L."/>
            <person name="Manners J.M."/>
            <person name="Miranda-Saavedra D."/>
            <person name="Mukherjee M."/>
            <person name="Park G."/>
            <person name="Park J."/>
            <person name="Park S.Y."/>
            <person name="Proctor R.H."/>
            <person name="Regev A."/>
            <person name="Ruiz-Roldan M.C."/>
            <person name="Sain D."/>
            <person name="Sakthikumar S."/>
            <person name="Sykes S."/>
            <person name="Schwartz D.C."/>
            <person name="Turgeon B.G."/>
            <person name="Wapinski I."/>
            <person name="Yoder O."/>
            <person name="Young S."/>
            <person name="Zeng Q."/>
            <person name="Zhou S."/>
            <person name="Galagan J."/>
            <person name="Cuomo C.A."/>
            <person name="Kistler H.C."/>
            <person name="Rep M."/>
        </authorList>
    </citation>
    <scope>GENOME REANNOTATION</scope>
    <source>
        <strain evidence="5">ATCC MYA-4620 / CBS 123657 / FGSC 9075 / NRRL 31084 / PH-1</strain>
        <strain evidence="4">PH-1 / ATCC MYA-4620 / FGSC 9075 / NRRL 31084</strain>
    </source>
</reference>
<feature type="compositionally biased region" description="Polar residues" evidence="2">
    <location>
        <begin position="385"/>
        <end position="395"/>
    </location>
</feature>